<sequence length="42" mass="4699">MSETGFLWLSLCSLAQRLVGNQVYLPVVKGCERAIAYFSAYI</sequence>
<name>A0AAU8JBG0_9CYAN</name>
<dbReference type="RefSeq" id="WP_354635010.1">
    <property type="nucleotide sequence ID" value="NZ_CP159837.1"/>
</dbReference>
<proteinExistence type="predicted"/>
<organism evidence="1">
    <name type="scientific">Planktothricoides raciborskii GIHE-MW2</name>
    <dbReference type="NCBI Taxonomy" id="2792601"/>
    <lineage>
        <taxon>Bacteria</taxon>
        <taxon>Bacillati</taxon>
        <taxon>Cyanobacteriota</taxon>
        <taxon>Cyanophyceae</taxon>
        <taxon>Oscillatoriophycideae</taxon>
        <taxon>Oscillatoriales</taxon>
        <taxon>Oscillatoriaceae</taxon>
        <taxon>Planktothricoides</taxon>
    </lineage>
</organism>
<reference evidence="1" key="1">
    <citation type="submission" date="2024-07" db="EMBL/GenBank/DDBJ databases">
        <authorList>
            <person name="Kim Y.J."/>
            <person name="Jeong J.Y."/>
        </authorList>
    </citation>
    <scope>NUCLEOTIDE SEQUENCE</scope>
    <source>
        <strain evidence="1">GIHE-MW2</strain>
    </source>
</reference>
<dbReference type="EMBL" id="CP159837">
    <property type="protein sequence ID" value="XCM35880.1"/>
    <property type="molecule type" value="Genomic_DNA"/>
</dbReference>
<dbReference type="AlphaFoldDB" id="A0AAU8JBG0"/>
<protein>
    <submittedName>
        <fullName evidence="1">Uncharacterized protein</fullName>
    </submittedName>
</protein>
<evidence type="ECO:0000313" key="1">
    <source>
        <dbReference type="EMBL" id="XCM35880.1"/>
    </source>
</evidence>
<accession>A0AAU8JBG0</accession>
<gene>
    <name evidence="1" type="ORF">ABWT76_004593</name>
</gene>